<dbReference type="PIRSF" id="PIRSF018266">
    <property type="entry name" value="FecR"/>
    <property type="match status" value="1"/>
</dbReference>
<dbReference type="Proteomes" id="UP000270673">
    <property type="component" value="Chromosome"/>
</dbReference>
<keyword evidence="1" id="KW-1133">Transmembrane helix</keyword>
<protein>
    <submittedName>
        <fullName evidence="4">FecR family protein</fullName>
    </submittedName>
</protein>
<feature type="domain" description="FecR protein" evidence="2">
    <location>
        <begin position="173"/>
        <end position="267"/>
    </location>
</feature>
<evidence type="ECO:0000256" key="1">
    <source>
        <dbReference type="SAM" id="Phobius"/>
    </source>
</evidence>
<dbReference type="PANTHER" id="PTHR30273:SF2">
    <property type="entry name" value="PROTEIN FECR"/>
    <property type="match status" value="1"/>
</dbReference>
<keyword evidence="1" id="KW-0812">Transmembrane</keyword>
<accession>A0A3S9VST9</accession>
<dbReference type="OrthoDB" id="676789at2"/>
<dbReference type="InterPro" id="IPR032508">
    <property type="entry name" value="FecR_C"/>
</dbReference>
<dbReference type="Gene3D" id="3.55.50.30">
    <property type="match status" value="1"/>
</dbReference>
<dbReference type="AlphaFoldDB" id="A0A3S9VST9"/>
<keyword evidence="5" id="KW-1185">Reference proteome</keyword>
<dbReference type="InterPro" id="IPR012373">
    <property type="entry name" value="Ferrdict_sens_TM"/>
</dbReference>
<dbReference type="Pfam" id="PF16344">
    <property type="entry name" value="FecR_C"/>
    <property type="match status" value="1"/>
</dbReference>
<name>A0A3S9VST9_9BACT</name>
<dbReference type="RefSeq" id="WP_106480295.1">
    <property type="nucleotide sequence ID" value="NZ_CP032819.1"/>
</dbReference>
<dbReference type="FunFam" id="2.60.120.1440:FF:000001">
    <property type="entry name" value="Putative anti-sigma factor"/>
    <property type="match status" value="1"/>
</dbReference>
<dbReference type="Gene3D" id="2.60.120.1440">
    <property type="match status" value="1"/>
</dbReference>
<dbReference type="InterPro" id="IPR006860">
    <property type="entry name" value="FecR"/>
</dbReference>
<sequence>MNQKQIDWTLIRKQIDDCLTDEERERLKRWVGDDEGRRHFVEHACQYYKRDLPVIDETRISEAWLHFIQNQREKRRRRIFSLCTWSAAAVVILVVGTWVWLSNSPEIPIKRPSPMIAWGSNSVRLIISDGTEINLASKEPGQTIVDKGVNVQLNKESLSYEENQLTKDTLYHTVEVPRGGEYHLTLSDGSQVWLNAESRLTYPAAFGASERRVRLEGEAYFEVESGKGRFVVETGDMNVRVLGTAFNVNAYKNEAATRTTLVHGKVEVMTGGDELQQVLVPGEQAIFDRESGQLEVKQVNTDFYTRWIKGQFVFRDTPLRDIMRTLARWYEMEYEFTDAELESLCFYGVISRFERVEGLLEQFEKTGKVHFEYRGNKVIVKK</sequence>
<dbReference type="Pfam" id="PF04773">
    <property type="entry name" value="FecR"/>
    <property type="match status" value="1"/>
</dbReference>
<evidence type="ECO:0000259" key="2">
    <source>
        <dbReference type="Pfam" id="PF04773"/>
    </source>
</evidence>
<evidence type="ECO:0000259" key="3">
    <source>
        <dbReference type="Pfam" id="PF16344"/>
    </source>
</evidence>
<proteinExistence type="predicted"/>
<dbReference type="KEGG" id="buy:D8S85_08400"/>
<gene>
    <name evidence="4" type="ORF">D8S85_08400</name>
</gene>
<dbReference type="GO" id="GO:0016989">
    <property type="term" value="F:sigma factor antagonist activity"/>
    <property type="evidence" value="ECO:0007669"/>
    <property type="project" value="TreeGrafter"/>
</dbReference>
<dbReference type="PANTHER" id="PTHR30273">
    <property type="entry name" value="PERIPLASMIC SIGNAL SENSOR AND SIGMA FACTOR ACTIVATOR FECR-RELATED"/>
    <property type="match status" value="1"/>
</dbReference>
<evidence type="ECO:0000313" key="4">
    <source>
        <dbReference type="EMBL" id="AZS29568.1"/>
    </source>
</evidence>
<feature type="domain" description="Protein FecR C-terminal" evidence="3">
    <location>
        <begin position="311"/>
        <end position="380"/>
    </location>
</feature>
<evidence type="ECO:0000313" key="5">
    <source>
        <dbReference type="Proteomes" id="UP000270673"/>
    </source>
</evidence>
<feature type="transmembrane region" description="Helical" evidence="1">
    <location>
        <begin position="79"/>
        <end position="101"/>
    </location>
</feature>
<keyword evidence="1" id="KW-0472">Membrane</keyword>
<reference evidence="4 5" key="1">
    <citation type="submission" date="2018-10" db="EMBL/GenBank/DDBJ databases">
        <title>Butyricimonas faecalis sp. nov., isolated from human faeces and emended description of the genus Butyricimonas.</title>
        <authorList>
            <person name="Le Roy T."/>
            <person name="Van der Smissen P."/>
            <person name="Paquot A."/>
            <person name="Delzenne N."/>
            <person name="Muccioli G."/>
            <person name="Collet J.-F."/>
            <person name="Cani P.D."/>
        </authorList>
    </citation>
    <scope>NUCLEOTIDE SEQUENCE [LARGE SCALE GENOMIC DNA]</scope>
    <source>
        <strain evidence="4 5">H184</strain>
    </source>
</reference>
<organism evidence="4 5">
    <name type="scientific">Butyricimonas faecalis</name>
    <dbReference type="NCBI Taxonomy" id="2093856"/>
    <lineage>
        <taxon>Bacteria</taxon>
        <taxon>Pseudomonadati</taxon>
        <taxon>Bacteroidota</taxon>
        <taxon>Bacteroidia</taxon>
        <taxon>Bacteroidales</taxon>
        <taxon>Odoribacteraceae</taxon>
        <taxon>Butyricimonas</taxon>
    </lineage>
</organism>
<dbReference type="EMBL" id="CP032819">
    <property type="protein sequence ID" value="AZS29568.1"/>
    <property type="molecule type" value="Genomic_DNA"/>
</dbReference>